<dbReference type="PANTHER" id="PTHR30027">
    <property type="entry name" value="RIBOSOMAL RNA SMALL SUBUNIT METHYLTRANSFERASE E"/>
    <property type="match status" value="1"/>
</dbReference>
<evidence type="ECO:0000256" key="8">
    <source>
        <dbReference type="ARBA" id="ARBA00025699"/>
    </source>
</evidence>
<dbReference type="RefSeq" id="WP_163286674.1">
    <property type="nucleotide sequence ID" value="NZ_JAAGVY010000044.1"/>
</dbReference>
<comment type="subcellular location">
    <subcellularLocation>
        <location evidence="1 10">Cytoplasm</location>
    </subcellularLocation>
</comment>
<dbReference type="Gene3D" id="3.40.1280.10">
    <property type="match status" value="1"/>
</dbReference>
<dbReference type="InterPro" id="IPR046886">
    <property type="entry name" value="RsmE_MTase_dom"/>
</dbReference>
<dbReference type="InterPro" id="IPR029026">
    <property type="entry name" value="tRNA_m1G_MTases_N"/>
</dbReference>
<feature type="domain" description="Ribosomal RNA small subunit methyltransferase E PUA-like" evidence="12">
    <location>
        <begin position="18"/>
        <end position="62"/>
    </location>
</feature>
<sequence length="230" mass="26058">MHYFLDSAFDPNTGILHEEESRHAIKSLRLSVGDEILIGDGKGKRYTTAIKVIGKKELIVDLLSAENFEIPLPKLTIAIAPTKNPSRFEWFLEKATELGVYQIIPIETKRTERSRYKHDRAERIIHAATKQSMRAFTPVLELLTPISKVLKMEHSLKLIAHCDENTKRIELSDFSRKNSSNDILILIGPEGDFTPEEIDKSKEKGFQPVILGRNRLRTETAGVFAAAAFF</sequence>
<dbReference type="GO" id="GO:0070042">
    <property type="term" value="F:rRNA (uridine-N3-)-methyltransferase activity"/>
    <property type="evidence" value="ECO:0007669"/>
    <property type="project" value="TreeGrafter"/>
</dbReference>
<evidence type="ECO:0000313" key="14">
    <source>
        <dbReference type="Proteomes" id="UP000486602"/>
    </source>
</evidence>
<comment type="catalytic activity">
    <reaction evidence="9 10">
        <text>uridine(1498) in 16S rRNA + S-adenosyl-L-methionine = N(3)-methyluridine(1498) in 16S rRNA + S-adenosyl-L-homocysteine + H(+)</text>
        <dbReference type="Rhea" id="RHEA:42920"/>
        <dbReference type="Rhea" id="RHEA-COMP:10283"/>
        <dbReference type="Rhea" id="RHEA-COMP:10284"/>
        <dbReference type="ChEBI" id="CHEBI:15378"/>
        <dbReference type="ChEBI" id="CHEBI:57856"/>
        <dbReference type="ChEBI" id="CHEBI:59789"/>
        <dbReference type="ChEBI" id="CHEBI:65315"/>
        <dbReference type="ChEBI" id="CHEBI:74502"/>
        <dbReference type="EC" id="2.1.1.193"/>
    </reaction>
</comment>
<dbReference type="EC" id="2.1.1.193" evidence="10"/>
<reference evidence="13 14" key="1">
    <citation type="submission" date="2020-02" db="EMBL/GenBank/DDBJ databases">
        <title>Out from the shadows clarifying the taxonomy of the family Cryomorphaceae and related taxa by utilizing the GTDB taxonomic framework.</title>
        <authorList>
            <person name="Bowman J.P."/>
        </authorList>
    </citation>
    <scope>NUCLEOTIDE SEQUENCE [LARGE SCALE GENOMIC DNA]</scope>
    <source>
        <strain evidence="13 14">QSSC 1-22</strain>
    </source>
</reference>
<keyword evidence="3 10" id="KW-0963">Cytoplasm</keyword>
<keyword evidence="7 10" id="KW-0949">S-adenosyl-L-methionine</keyword>
<dbReference type="Pfam" id="PF20260">
    <property type="entry name" value="PUA_4"/>
    <property type="match status" value="1"/>
</dbReference>
<dbReference type="EMBL" id="JAAGVY010000044">
    <property type="protein sequence ID" value="NEN25216.1"/>
    <property type="molecule type" value="Genomic_DNA"/>
</dbReference>
<keyword evidence="4 10" id="KW-0698">rRNA processing</keyword>
<dbReference type="PIRSF" id="PIRSF015601">
    <property type="entry name" value="MTase_slr0722"/>
    <property type="match status" value="1"/>
</dbReference>
<dbReference type="Pfam" id="PF04452">
    <property type="entry name" value="Methyltrans_RNA"/>
    <property type="match status" value="1"/>
</dbReference>
<dbReference type="Proteomes" id="UP000486602">
    <property type="component" value="Unassembled WGS sequence"/>
</dbReference>
<evidence type="ECO:0000256" key="5">
    <source>
        <dbReference type="ARBA" id="ARBA00022603"/>
    </source>
</evidence>
<keyword evidence="14" id="KW-1185">Reference proteome</keyword>
<accession>A0A7K3WUP4</accession>
<dbReference type="InterPro" id="IPR029028">
    <property type="entry name" value="Alpha/beta_knot_MTases"/>
</dbReference>
<dbReference type="GO" id="GO:0005737">
    <property type="term" value="C:cytoplasm"/>
    <property type="evidence" value="ECO:0007669"/>
    <property type="project" value="UniProtKB-SubCell"/>
</dbReference>
<evidence type="ECO:0000256" key="4">
    <source>
        <dbReference type="ARBA" id="ARBA00022552"/>
    </source>
</evidence>
<evidence type="ECO:0000256" key="1">
    <source>
        <dbReference type="ARBA" id="ARBA00004496"/>
    </source>
</evidence>
<evidence type="ECO:0000256" key="10">
    <source>
        <dbReference type="PIRNR" id="PIRNR015601"/>
    </source>
</evidence>
<dbReference type="InterPro" id="IPR006700">
    <property type="entry name" value="RsmE"/>
</dbReference>
<dbReference type="AlphaFoldDB" id="A0A7K3WUP4"/>
<name>A0A7K3WUP4_9FLAO</name>
<dbReference type="CDD" id="cd18084">
    <property type="entry name" value="RsmE-like"/>
    <property type="match status" value="1"/>
</dbReference>
<feature type="domain" description="Ribosomal RNA small subunit methyltransferase E methyltransferase" evidence="11">
    <location>
        <begin position="71"/>
        <end position="228"/>
    </location>
</feature>
<protein>
    <recommendedName>
        <fullName evidence="10">Ribosomal RNA small subunit methyltransferase E</fullName>
        <ecNumber evidence="10">2.1.1.193</ecNumber>
    </recommendedName>
</protein>
<dbReference type="InterPro" id="IPR015947">
    <property type="entry name" value="PUA-like_sf"/>
</dbReference>
<dbReference type="PANTHER" id="PTHR30027:SF3">
    <property type="entry name" value="16S RRNA (URACIL(1498)-N(3))-METHYLTRANSFERASE"/>
    <property type="match status" value="1"/>
</dbReference>
<proteinExistence type="inferred from homology"/>
<dbReference type="Gene3D" id="2.40.240.20">
    <property type="entry name" value="Hypothetical PUA domain-like, domain 1"/>
    <property type="match status" value="1"/>
</dbReference>
<evidence type="ECO:0000259" key="11">
    <source>
        <dbReference type="Pfam" id="PF04452"/>
    </source>
</evidence>
<comment type="function">
    <text evidence="8 10">Specifically methylates the N3 position of the uracil ring of uridine 1498 (m3U1498) in 16S rRNA. Acts on the fully assembled 30S ribosomal subunit.</text>
</comment>
<dbReference type="NCBIfam" id="TIGR00046">
    <property type="entry name" value="RsmE family RNA methyltransferase"/>
    <property type="match status" value="1"/>
</dbReference>
<keyword evidence="6 10" id="KW-0808">Transferase</keyword>
<evidence type="ECO:0000256" key="6">
    <source>
        <dbReference type="ARBA" id="ARBA00022679"/>
    </source>
</evidence>
<evidence type="ECO:0000256" key="7">
    <source>
        <dbReference type="ARBA" id="ARBA00022691"/>
    </source>
</evidence>
<dbReference type="InterPro" id="IPR046887">
    <property type="entry name" value="RsmE_PUA-like"/>
</dbReference>
<evidence type="ECO:0000256" key="9">
    <source>
        <dbReference type="ARBA" id="ARBA00047944"/>
    </source>
</evidence>
<evidence type="ECO:0000259" key="12">
    <source>
        <dbReference type="Pfam" id="PF20260"/>
    </source>
</evidence>
<dbReference type="SUPFAM" id="SSF88697">
    <property type="entry name" value="PUA domain-like"/>
    <property type="match status" value="1"/>
</dbReference>
<evidence type="ECO:0000313" key="13">
    <source>
        <dbReference type="EMBL" id="NEN25216.1"/>
    </source>
</evidence>
<evidence type="ECO:0000256" key="3">
    <source>
        <dbReference type="ARBA" id="ARBA00022490"/>
    </source>
</evidence>
<dbReference type="SUPFAM" id="SSF75217">
    <property type="entry name" value="alpha/beta knot"/>
    <property type="match status" value="1"/>
</dbReference>
<gene>
    <name evidence="13" type="ORF">G3O08_17095</name>
</gene>
<keyword evidence="5 10" id="KW-0489">Methyltransferase</keyword>
<organism evidence="13 14">
    <name type="scientific">Cryomorpha ignava</name>
    <dbReference type="NCBI Taxonomy" id="101383"/>
    <lineage>
        <taxon>Bacteria</taxon>
        <taxon>Pseudomonadati</taxon>
        <taxon>Bacteroidota</taxon>
        <taxon>Flavobacteriia</taxon>
        <taxon>Flavobacteriales</taxon>
        <taxon>Cryomorphaceae</taxon>
        <taxon>Cryomorpha</taxon>
    </lineage>
</organism>
<comment type="similarity">
    <text evidence="2 10">Belongs to the RNA methyltransferase RsmE family.</text>
</comment>
<comment type="caution">
    <text evidence="13">The sequence shown here is derived from an EMBL/GenBank/DDBJ whole genome shotgun (WGS) entry which is preliminary data.</text>
</comment>
<evidence type="ECO:0000256" key="2">
    <source>
        <dbReference type="ARBA" id="ARBA00005528"/>
    </source>
</evidence>
<dbReference type="GO" id="GO:0070475">
    <property type="term" value="P:rRNA base methylation"/>
    <property type="evidence" value="ECO:0007669"/>
    <property type="project" value="TreeGrafter"/>
</dbReference>